<organism evidence="1 2">
    <name type="scientific">Thiothrix nivea (strain ATCC 35100 / DSM 5205 / JP2)</name>
    <dbReference type="NCBI Taxonomy" id="870187"/>
    <lineage>
        <taxon>Bacteria</taxon>
        <taxon>Pseudomonadati</taxon>
        <taxon>Pseudomonadota</taxon>
        <taxon>Gammaproteobacteria</taxon>
        <taxon>Thiotrichales</taxon>
        <taxon>Thiotrichaceae</taxon>
        <taxon>Thiothrix</taxon>
    </lineage>
</organism>
<dbReference type="OrthoDB" id="9814566at2"/>
<keyword evidence="2" id="KW-1185">Reference proteome</keyword>
<accession>A0A656HGP9</accession>
<evidence type="ECO:0000313" key="2">
    <source>
        <dbReference type="Proteomes" id="UP000005317"/>
    </source>
</evidence>
<dbReference type="Proteomes" id="UP000005317">
    <property type="component" value="Unassembled WGS sequence"/>
</dbReference>
<evidence type="ECO:0000313" key="1">
    <source>
        <dbReference type="EMBL" id="EIJ35573.1"/>
    </source>
</evidence>
<reference evidence="2" key="1">
    <citation type="journal article" date="2011" name="Stand. Genomic Sci.">
        <title>Genome sequence of the filamentous, gliding Thiothrix nivea neotype strain (JP2(T)).</title>
        <authorList>
            <person name="Lapidus A."/>
            <person name="Nolan M."/>
            <person name="Lucas S."/>
            <person name="Glavina Del Rio T."/>
            <person name="Tice H."/>
            <person name="Cheng J.F."/>
            <person name="Tapia R."/>
            <person name="Han C."/>
            <person name="Goodwin L."/>
            <person name="Pitluck S."/>
            <person name="Liolios K."/>
            <person name="Pagani I."/>
            <person name="Ivanova N."/>
            <person name="Huntemann M."/>
            <person name="Mavromatis K."/>
            <person name="Mikhailova N."/>
            <person name="Pati A."/>
            <person name="Chen A."/>
            <person name="Palaniappan K."/>
            <person name="Land M."/>
            <person name="Brambilla E.M."/>
            <person name="Rohde M."/>
            <person name="Abt B."/>
            <person name="Verbarg S."/>
            <person name="Goker M."/>
            <person name="Bristow J."/>
            <person name="Eisen J.A."/>
            <person name="Markowitz V."/>
            <person name="Hugenholtz P."/>
            <person name="Kyrpides N.C."/>
            <person name="Klenk H.P."/>
            <person name="Woyke T."/>
        </authorList>
    </citation>
    <scope>NUCLEOTIDE SEQUENCE [LARGE SCALE GENOMIC DNA]</scope>
    <source>
        <strain evidence="2">ATCC 35100 / DSM 5205 / JP2</strain>
    </source>
</reference>
<name>A0A656HGP9_THINJ</name>
<proteinExistence type="predicted"/>
<dbReference type="EMBL" id="JH651384">
    <property type="protein sequence ID" value="EIJ35573.1"/>
    <property type="molecule type" value="Genomic_DNA"/>
</dbReference>
<dbReference type="AlphaFoldDB" id="A0A656HGP9"/>
<dbReference type="InterPro" id="IPR025990">
    <property type="entry name" value="zinc_ribbon_bacterial"/>
</dbReference>
<gene>
    <name evidence="1" type="ORF">Thini_3047</name>
</gene>
<dbReference type="RefSeq" id="WP_002709473.1">
    <property type="nucleotide sequence ID" value="NZ_JH651384.1"/>
</dbReference>
<dbReference type="Pfam" id="PF14255">
    <property type="entry name" value="Zn_ribbon_21"/>
    <property type="match status" value="1"/>
</dbReference>
<evidence type="ECO:0008006" key="3">
    <source>
        <dbReference type="Google" id="ProtNLM"/>
    </source>
</evidence>
<protein>
    <recommendedName>
        <fullName evidence="3">CPXCG motif-containing cysteine-rich protein</fullName>
    </recommendedName>
</protein>
<dbReference type="InterPro" id="IPR017143">
    <property type="entry name" value="UCP037225"/>
</dbReference>
<dbReference type="PIRSF" id="PIRSF037225">
    <property type="entry name" value="UCP037225"/>
    <property type="match status" value="1"/>
</dbReference>
<sequence length="65" mass="7208">MSQALTHTNITCPYCYSEFSTEVDVTGGSQDYYEDCQVCCNPIELFIHIDAEGEIARIDVLPGNS</sequence>